<keyword evidence="9 11" id="KW-0326">Glycosidase</keyword>
<keyword evidence="12" id="KW-0732">Signal</keyword>
<keyword evidence="6" id="KW-0146">Chitin degradation</keyword>
<evidence type="ECO:0000313" key="15">
    <source>
        <dbReference type="EMBL" id="OOF94003.1"/>
    </source>
</evidence>
<evidence type="ECO:0000313" key="16">
    <source>
        <dbReference type="Proteomes" id="UP000188318"/>
    </source>
</evidence>
<dbReference type="InterPro" id="IPR017853">
    <property type="entry name" value="GH"/>
</dbReference>
<feature type="signal peptide" evidence="12">
    <location>
        <begin position="1"/>
        <end position="37"/>
    </location>
</feature>
<dbReference type="SUPFAM" id="SSF54106">
    <property type="entry name" value="LysM domain"/>
    <property type="match status" value="2"/>
</dbReference>
<dbReference type="Proteomes" id="UP000188318">
    <property type="component" value="Unassembled WGS sequence"/>
</dbReference>
<dbReference type="GO" id="GO:0006032">
    <property type="term" value="P:chitin catabolic process"/>
    <property type="evidence" value="ECO:0007669"/>
    <property type="project" value="UniProtKB-KW"/>
</dbReference>
<evidence type="ECO:0000256" key="1">
    <source>
        <dbReference type="ARBA" id="ARBA00000822"/>
    </source>
</evidence>
<dbReference type="InterPro" id="IPR053214">
    <property type="entry name" value="LysM12-like"/>
</dbReference>
<organism evidence="15 16">
    <name type="scientific">Aspergillus carbonarius (strain ITEM 5010)</name>
    <dbReference type="NCBI Taxonomy" id="602072"/>
    <lineage>
        <taxon>Eukaryota</taxon>
        <taxon>Fungi</taxon>
        <taxon>Dikarya</taxon>
        <taxon>Ascomycota</taxon>
        <taxon>Pezizomycotina</taxon>
        <taxon>Eurotiomycetes</taxon>
        <taxon>Eurotiomycetidae</taxon>
        <taxon>Eurotiales</taxon>
        <taxon>Aspergillaceae</taxon>
        <taxon>Aspergillus</taxon>
        <taxon>Aspergillus subgen. Circumdati</taxon>
    </lineage>
</organism>
<reference evidence="16" key="1">
    <citation type="journal article" date="2017" name="Genome Biol.">
        <title>Comparative genomics reveals high biological diversity and specific adaptations in the industrially and medically important fungal genus Aspergillus.</title>
        <authorList>
            <person name="de Vries R.P."/>
            <person name="Riley R."/>
            <person name="Wiebenga A."/>
            <person name="Aguilar-Osorio G."/>
            <person name="Amillis S."/>
            <person name="Uchima C.A."/>
            <person name="Anderluh G."/>
            <person name="Asadollahi M."/>
            <person name="Askin M."/>
            <person name="Barry K."/>
            <person name="Battaglia E."/>
            <person name="Bayram O."/>
            <person name="Benocci T."/>
            <person name="Braus-Stromeyer S.A."/>
            <person name="Caldana C."/>
            <person name="Canovas D."/>
            <person name="Cerqueira G.C."/>
            <person name="Chen F."/>
            <person name="Chen W."/>
            <person name="Choi C."/>
            <person name="Clum A."/>
            <person name="Dos Santos R.A."/>
            <person name="Damasio A.R."/>
            <person name="Diallinas G."/>
            <person name="Emri T."/>
            <person name="Fekete E."/>
            <person name="Flipphi M."/>
            <person name="Freyberg S."/>
            <person name="Gallo A."/>
            <person name="Gournas C."/>
            <person name="Habgood R."/>
            <person name="Hainaut M."/>
            <person name="Harispe M.L."/>
            <person name="Henrissat B."/>
            <person name="Hilden K.S."/>
            <person name="Hope R."/>
            <person name="Hossain A."/>
            <person name="Karabika E."/>
            <person name="Karaffa L."/>
            <person name="Karanyi Z."/>
            <person name="Krasevec N."/>
            <person name="Kuo A."/>
            <person name="Kusch H."/>
            <person name="LaButti K."/>
            <person name="Lagendijk E.L."/>
            <person name="Lapidus A."/>
            <person name="Levasseur A."/>
            <person name="Lindquist E."/>
            <person name="Lipzen A."/>
            <person name="Logrieco A.F."/>
            <person name="MacCabe A."/>
            <person name="Maekelae M.R."/>
            <person name="Malavazi I."/>
            <person name="Melin P."/>
            <person name="Meyer V."/>
            <person name="Mielnichuk N."/>
            <person name="Miskei M."/>
            <person name="Molnar A.P."/>
            <person name="Mule G."/>
            <person name="Ngan C.Y."/>
            <person name="Orejas M."/>
            <person name="Orosz E."/>
            <person name="Ouedraogo J.P."/>
            <person name="Overkamp K.M."/>
            <person name="Park H.-S."/>
            <person name="Perrone G."/>
            <person name="Piumi F."/>
            <person name="Punt P.J."/>
            <person name="Ram A.F."/>
            <person name="Ramon A."/>
            <person name="Rauscher S."/>
            <person name="Record E."/>
            <person name="Riano-Pachon D.M."/>
            <person name="Robert V."/>
            <person name="Roehrig J."/>
            <person name="Ruller R."/>
            <person name="Salamov A."/>
            <person name="Salih N.S."/>
            <person name="Samson R.A."/>
            <person name="Sandor E."/>
            <person name="Sanguinetti M."/>
            <person name="Schuetze T."/>
            <person name="Sepcic K."/>
            <person name="Shelest E."/>
            <person name="Sherlock G."/>
            <person name="Sophianopoulou V."/>
            <person name="Squina F.M."/>
            <person name="Sun H."/>
            <person name="Susca A."/>
            <person name="Todd R.B."/>
            <person name="Tsang A."/>
            <person name="Unkles S.E."/>
            <person name="van de Wiele N."/>
            <person name="van Rossen-Uffink D."/>
            <person name="Oliveira J.V."/>
            <person name="Vesth T.C."/>
            <person name="Visser J."/>
            <person name="Yu J.-H."/>
            <person name="Zhou M."/>
            <person name="Andersen M.R."/>
            <person name="Archer D.B."/>
            <person name="Baker S.E."/>
            <person name="Benoit I."/>
            <person name="Brakhage A.A."/>
            <person name="Braus G.H."/>
            <person name="Fischer R."/>
            <person name="Frisvad J.C."/>
            <person name="Goldman G.H."/>
            <person name="Houbraken J."/>
            <person name="Oakley B."/>
            <person name="Pocsi I."/>
            <person name="Scazzocchio C."/>
            <person name="Seiboth B."/>
            <person name="vanKuyk P.A."/>
            <person name="Wortman J."/>
            <person name="Dyer P.S."/>
            <person name="Grigoriev I.V."/>
        </authorList>
    </citation>
    <scope>NUCLEOTIDE SEQUENCE [LARGE SCALE GENOMIC DNA]</scope>
    <source>
        <strain evidence="16">ITEM 5010</strain>
    </source>
</reference>
<dbReference type="SMART" id="SM00636">
    <property type="entry name" value="Glyco_18"/>
    <property type="match status" value="1"/>
</dbReference>
<keyword evidence="5 11" id="KW-0378">Hydrolase</keyword>
<evidence type="ECO:0000256" key="10">
    <source>
        <dbReference type="ARBA" id="ARBA00023326"/>
    </source>
</evidence>
<dbReference type="EMBL" id="KV907503">
    <property type="protein sequence ID" value="OOF94003.1"/>
    <property type="molecule type" value="Genomic_DNA"/>
</dbReference>
<evidence type="ECO:0000259" key="14">
    <source>
        <dbReference type="PROSITE" id="PS51910"/>
    </source>
</evidence>
<name>A0A1R3RHQ9_ASPC5</name>
<dbReference type="GO" id="GO:0008843">
    <property type="term" value="F:endochitinase activity"/>
    <property type="evidence" value="ECO:0007669"/>
    <property type="project" value="UniProtKB-EC"/>
</dbReference>
<dbReference type="SMART" id="SM00257">
    <property type="entry name" value="LysM"/>
    <property type="match status" value="2"/>
</dbReference>
<gene>
    <name evidence="15" type="ORF">ASPCADRAFT_209247</name>
</gene>
<feature type="chain" id="PRO_5013091177" description="chitinase" evidence="12">
    <location>
        <begin position="38"/>
        <end position="1510"/>
    </location>
</feature>
<keyword evidence="7" id="KW-0843">Virulence</keyword>
<feature type="domain" description="LysM" evidence="13">
    <location>
        <begin position="320"/>
        <end position="365"/>
    </location>
</feature>
<dbReference type="InterPro" id="IPR001223">
    <property type="entry name" value="Glyco_hydro18_cat"/>
</dbReference>
<dbReference type="InterPro" id="IPR029226">
    <property type="entry name" value="Ecp2-like"/>
</dbReference>
<dbReference type="GO" id="GO:0000272">
    <property type="term" value="P:polysaccharide catabolic process"/>
    <property type="evidence" value="ECO:0007669"/>
    <property type="project" value="UniProtKB-KW"/>
</dbReference>
<evidence type="ECO:0000256" key="4">
    <source>
        <dbReference type="ARBA" id="ARBA00022669"/>
    </source>
</evidence>
<keyword evidence="8" id="KW-0119">Carbohydrate metabolism</keyword>
<dbReference type="VEuPathDB" id="FungiDB:ASPCADRAFT_209247"/>
<dbReference type="CDD" id="cd00035">
    <property type="entry name" value="ChtBD1"/>
    <property type="match status" value="1"/>
</dbReference>
<evidence type="ECO:0000256" key="3">
    <source>
        <dbReference type="ARBA" id="ARBA00012729"/>
    </source>
</evidence>
<dbReference type="STRING" id="602072.A0A1R3RHQ9"/>
<evidence type="ECO:0000256" key="5">
    <source>
        <dbReference type="ARBA" id="ARBA00022801"/>
    </source>
</evidence>
<dbReference type="Pfam" id="PF01476">
    <property type="entry name" value="LysM"/>
    <property type="match status" value="2"/>
</dbReference>
<feature type="domain" description="LysM" evidence="13">
    <location>
        <begin position="384"/>
        <end position="432"/>
    </location>
</feature>
<protein>
    <recommendedName>
        <fullName evidence="3">chitinase</fullName>
        <ecNumber evidence="3">3.2.1.14</ecNumber>
    </recommendedName>
</protein>
<keyword evidence="4" id="KW-0147">Chitin-binding</keyword>
<evidence type="ECO:0000259" key="13">
    <source>
        <dbReference type="PROSITE" id="PS51782"/>
    </source>
</evidence>
<dbReference type="SUPFAM" id="SSF57016">
    <property type="entry name" value="Plant lectins/antimicrobial peptides"/>
    <property type="match status" value="1"/>
</dbReference>
<evidence type="ECO:0000256" key="12">
    <source>
        <dbReference type="SAM" id="SignalP"/>
    </source>
</evidence>
<dbReference type="Pfam" id="PF14856">
    <property type="entry name" value="Hce2"/>
    <property type="match status" value="1"/>
</dbReference>
<dbReference type="Gene3D" id="3.10.50.10">
    <property type="match status" value="1"/>
</dbReference>
<evidence type="ECO:0000256" key="8">
    <source>
        <dbReference type="ARBA" id="ARBA00023277"/>
    </source>
</evidence>
<dbReference type="InterPro" id="IPR036779">
    <property type="entry name" value="LysM_dom_sf"/>
</dbReference>
<dbReference type="InterPro" id="IPR029070">
    <property type="entry name" value="Chitinase_insertion_sf"/>
</dbReference>
<dbReference type="PANTHER" id="PTHR47700:SF1">
    <property type="entry name" value="CHITINASE"/>
    <property type="match status" value="1"/>
</dbReference>
<sequence length="1510" mass="160346">MSLSSPRSAWLRPRNPFFTLLSLALFTLSFSVRPSSAIGVPVRLPASPGYQGRSVACPVRCAAAGPNPANWSLYHNFDQFASCEESLFYSFSFVDPVDDPDSLHRIYTCTSFGPDWANLPANTSSLVSQSDGAPPPLNGTYQIGFWPSAPGSSVSSSLATLTKQFRQYLSNGFGAGNRPTILFASYGSTSVGLYIGQGLQAQGIGNIALAYLENTVARSNANLSASVAMQFCQPGQTSHHVFGLMATGNGTFAAVQDALRSWSQAECLAFPSVQNITGTVPLVTPLFPLFPRSISPNSTAAYANATSVRGRALAPRTTCSTVQVVSGDSCSTLAQKCGITAAQFTQYNPASNECSSLTPGEHVCCSAGTLPDFAPKPQSDGTCATYTIQPDDSCSTIAASYSITVDDINNFNKDTWAWNGCSRLYPHNVICLSTGNPPMPASVSNAICGPQVPGTPTPPSGTNISQLNECPLNACCDVWGQCGTTAGFCTNTGTGAPGTAAPGTNGCISNCGTNIVLSSPPATYRSIGFYEGFNLQRPCLYQDISQLDISAYTHIYFSFGVLSSSYEVQIPNVTATYEFNLFKQLQGVKRILSIGGWAFSTDPSTYMIFREGVTAANRLTMATNIANFIKDNDLDGVNIDWEYPGAPDIPGIPAASTDDGDNYLAFLAVLRNLLGEKEITIAAPSSYWYLKGFPIKKMAPLLDYIIYMTYDLHGQWDSNNQWSQLGCPTGNCLRSDVNLTETIGSLVMITKAGVPSNQVVVGVTSYGRSFAMAEAGCYGPECQFLGSADDSQAAPGPCTQTAGYIANAEIEAILANSSRVTMSYIDLTSNTNILVYDDTQWVGWMSDGVKASRKSLYKGLAMGGTTDWATDLQKYNPPPFIAKSWAALIDDVVLDKDPYEEGNRTGNWTSLTCSDPAIQDALWMPCAQRWAQLDASNAWSDALNVWRNIDKPRMPAAEKDFSMSIMNTFHAGEKINCGRVDPVGHCTATETCGWYQGFGQGNGDSGPAAMVIYESFAVINAAYSQLSAAINAAAGTYIDSKLQDFEATFAPVPPAPSDTWVDILTYLLGLGITVIAGPFFDDIYANLPALTSGLGDADTAASLTSATVSYGASIATDTIPKKAPGQWTAQSQDTFSATVGSVVAGWAAVAQNQLWQLFNGSDTSISLLTNMIANGNLIEGSGSSPTASPKPDDETNSQIESYISRAFFGFAIPEVWTVSGTAAFVVDSGYPCSAQNPLTEYMTAATQEATYACYKDKLYYLVHPDGTWVGCPDEDIAKIDCVDCGGSTSTCGEDATYFTAPPGLSSLGSGPWDNITLSDLIVGSVRTYEANGNANGGPVANPLNQDTLQDLSNQDITTPGYIRLPVCSAQVAWASWSNPSQSNSSAPNYPCNPLQGITKCSGYTYQDETSSASPKVSDCQTIVKNIQGTSGEWTTGIGSQRSIAKFGSCHFGVQNVGVTGDVTFHTGSQDIVNIINEAISLYASNGLVGAKGYMQCDGNTGSQKVEWGLY</sequence>
<dbReference type="Pfam" id="PF00704">
    <property type="entry name" value="Glyco_hydro_18"/>
    <property type="match status" value="1"/>
</dbReference>
<dbReference type="CDD" id="cd00118">
    <property type="entry name" value="LysM"/>
    <property type="match status" value="2"/>
</dbReference>
<evidence type="ECO:0000256" key="7">
    <source>
        <dbReference type="ARBA" id="ARBA00023026"/>
    </source>
</evidence>
<dbReference type="SUPFAM" id="SSF51445">
    <property type="entry name" value="(Trans)glycosidases"/>
    <property type="match status" value="1"/>
</dbReference>
<evidence type="ECO:0000256" key="2">
    <source>
        <dbReference type="ARBA" id="ARBA00008682"/>
    </source>
</evidence>
<comment type="similarity">
    <text evidence="2">Belongs to the glycosyl hydrolase 18 family. Chitinase class V subfamily.</text>
</comment>
<dbReference type="CDD" id="cd02878">
    <property type="entry name" value="GH18_zymocin_alpha"/>
    <property type="match status" value="1"/>
</dbReference>
<dbReference type="EC" id="3.2.1.14" evidence="3"/>
<evidence type="ECO:0000256" key="6">
    <source>
        <dbReference type="ARBA" id="ARBA00023024"/>
    </source>
</evidence>
<dbReference type="Gene3D" id="3.10.350.10">
    <property type="entry name" value="LysM domain"/>
    <property type="match status" value="2"/>
</dbReference>
<dbReference type="PROSITE" id="PS51782">
    <property type="entry name" value="LYSM"/>
    <property type="match status" value="2"/>
</dbReference>
<comment type="catalytic activity">
    <reaction evidence="1">
        <text>Random endo-hydrolysis of N-acetyl-beta-D-glucosaminide (1-&gt;4)-beta-linkages in chitin and chitodextrins.</text>
        <dbReference type="EC" id="3.2.1.14"/>
    </reaction>
</comment>
<dbReference type="OMA" id="SFGPDWA"/>
<dbReference type="InterPro" id="IPR036861">
    <property type="entry name" value="Endochitinase-like_sf"/>
</dbReference>
<feature type="domain" description="GH18" evidence="14">
    <location>
        <begin position="524"/>
        <end position="891"/>
    </location>
</feature>
<evidence type="ECO:0000256" key="11">
    <source>
        <dbReference type="RuleBase" id="RU000489"/>
    </source>
</evidence>
<dbReference type="SUPFAM" id="SSF54556">
    <property type="entry name" value="Chitinase insertion domain"/>
    <property type="match status" value="1"/>
</dbReference>
<dbReference type="PROSITE" id="PS01095">
    <property type="entry name" value="GH18_1"/>
    <property type="match status" value="1"/>
</dbReference>
<dbReference type="InterPro" id="IPR018392">
    <property type="entry name" value="LysM"/>
</dbReference>
<dbReference type="OrthoDB" id="73875at2759"/>
<dbReference type="InterPro" id="IPR011583">
    <property type="entry name" value="Chitinase_II/V-like_cat"/>
</dbReference>
<dbReference type="GO" id="GO:0008061">
    <property type="term" value="F:chitin binding"/>
    <property type="evidence" value="ECO:0007669"/>
    <property type="project" value="UniProtKB-KW"/>
</dbReference>
<accession>A0A1R3RHQ9</accession>
<dbReference type="PROSITE" id="PS51910">
    <property type="entry name" value="GH18_2"/>
    <property type="match status" value="1"/>
</dbReference>
<dbReference type="PANTHER" id="PTHR47700">
    <property type="entry name" value="V CHITINASE, PUTATIVE (AFU_ORTHOLOGUE AFUA_6G13720)-RELATED"/>
    <property type="match status" value="1"/>
</dbReference>
<evidence type="ECO:0000256" key="9">
    <source>
        <dbReference type="ARBA" id="ARBA00023295"/>
    </source>
</evidence>
<keyword evidence="16" id="KW-1185">Reference proteome</keyword>
<keyword evidence="10" id="KW-0624">Polysaccharide degradation</keyword>
<dbReference type="InterPro" id="IPR001579">
    <property type="entry name" value="Glyco_hydro_18_chit_AS"/>
</dbReference>
<proteinExistence type="inferred from homology"/>
<dbReference type="Gene3D" id="3.20.20.80">
    <property type="entry name" value="Glycosidases"/>
    <property type="match status" value="1"/>
</dbReference>